<accession>A0A0G0GBM4</accession>
<proteinExistence type="predicted"/>
<dbReference type="AlphaFoldDB" id="A0A0G0GBM4"/>
<dbReference type="EMBL" id="LBSX01000010">
    <property type="protein sequence ID" value="KKQ27367.1"/>
    <property type="molecule type" value="Genomic_DNA"/>
</dbReference>
<dbReference type="Pfam" id="PF01368">
    <property type="entry name" value="DHH"/>
    <property type="match status" value="1"/>
</dbReference>
<dbReference type="STRING" id="1619046.US42_C0010G0014"/>
<dbReference type="InterPro" id="IPR001667">
    <property type="entry name" value="DDH_dom"/>
</dbReference>
<dbReference type="Gene3D" id="3.10.310.30">
    <property type="match status" value="1"/>
</dbReference>
<comment type="caution">
    <text evidence="2">The sequence shown here is derived from an EMBL/GenBank/DDBJ whole genome shotgun (WGS) entry which is preliminary data.</text>
</comment>
<evidence type="ECO:0000313" key="3">
    <source>
        <dbReference type="Proteomes" id="UP000034849"/>
    </source>
</evidence>
<name>A0A0G0GBM4_9BACT</name>
<evidence type="ECO:0000259" key="1">
    <source>
        <dbReference type="Pfam" id="PF01368"/>
    </source>
</evidence>
<dbReference type="Proteomes" id="UP000034849">
    <property type="component" value="Unassembled WGS sequence"/>
</dbReference>
<dbReference type="InterPro" id="IPR051319">
    <property type="entry name" value="Oligoribo/pAp-PDE_c-di-AMP_PDE"/>
</dbReference>
<dbReference type="PANTHER" id="PTHR47618:SF1">
    <property type="entry name" value="BIFUNCTIONAL OLIGORIBONUCLEASE AND PAP PHOSPHATASE NRNA"/>
    <property type="match status" value="1"/>
</dbReference>
<protein>
    <submittedName>
        <fullName evidence="2">MGPA protein</fullName>
    </submittedName>
</protein>
<sequence>MSLNETEQIKKLLEDKKNILITFRKNGNDAIASAVALSLFLEKLGKRVDIVCPDFVLPKALDFLPKAKEIRANFPHLQKFVINLDIEKTGVEELSYDIKEQKLRLFITPKQGFLTRDNVHTAQSDFKYELIFVLDTPDLETLGNLYDHNTELFYKKPIINLDHSPANEHYGQVNFIDTTVSSTAEVIYQLINNLARQYLDPEIATALLTSMIIKTKSFKSPDIKPQTLDLASKLISLGGKRDYIVQNLYRTKSITTLKLWGTALSHLQQNVELGLVYTSLTRDDFSRAGAVVDDLKDIIDELISNSPAAKMILLLSETPEGKINCVFTCEKQFDALNLLRPFFPTGHKQRVTFSLNNKTLSEAEETIISQIKKTVSI</sequence>
<dbReference type="InterPro" id="IPR038763">
    <property type="entry name" value="DHH_sf"/>
</dbReference>
<evidence type="ECO:0000313" key="2">
    <source>
        <dbReference type="EMBL" id="KKQ27367.1"/>
    </source>
</evidence>
<reference evidence="2 3" key="1">
    <citation type="journal article" date="2015" name="Nature">
        <title>rRNA introns, odd ribosomes, and small enigmatic genomes across a large radiation of phyla.</title>
        <authorList>
            <person name="Brown C.T."/>
            <person name="Hug L.A."/>
            <person name="Thomas B.C."/>
            <person name="Sharon I."/>
            <person name="Castelle C.J."/>
            <person name="Singh A."/>
            <person name="Wilkins M.J."/>
            <person name="Williams K.H."/>
            <person name="Banfield J.F."/>
        </authorList>
    </citation>
    <scope>NUCLEOTIDE SEQUENCE [LARGE SCALE GENOMIC DNA]</scope>
</reference>
<dbReference type="SUPFAM" id="SSF64182">
    <property type="entry name" value="DHH phosphoesterases"/>
    <property type="match status" value="1"/>
</dbReference>
<dbReference type="PANTHER" id="PTHR47618">
    <property type="entry name" value="BIFUNCTIONAL OLIGORIBONUCLEASE AND PAP PHOSPHATASE NRNA"/>
    <property type="match status" value="1"/>
</dbReference>
<gene>
    <name evidence="2" type="ORF">US42_C0010G0014</name>
</gene>
<organism evidence="2 3">
    <name type="scientific">Candidatus Magasanikbacteria bacterium GW2011_GWC2_37_14</name>
    <dbReference type="NCBI Taxonomy" id="1619046"/>
    <lineage>
        <taxon>Bacteria</taxon>
        <taxon>Candidatus Magasanikiibacteriota</taxon>
    </lineage>
</organism>
<dbReference type="Gene3D" id="3.90.1640.10">
    <property type="entry name" value="inorganic pyrophosphatase (n-terminal core)"/>
    <property type="match status" value="2"/>
</dbReference>
<feature type="domain" description="DDH" evidence="1">
    <location>
        <begin position="28"/>
        <end position="209"/>
    </location>
</feature>